<sequence length="275" mass="30397">MEKLVAGNPPCDQKPSCNVPSHSLIQLNNTLSHELESFPSQIPVEIVSEDEMAFIEAALSSVAAATAHRSLLSSPSRIQHRFLNLGGSVLRSCFSSSSLSSSDVEDLGMVGSSSDVQWEEEEWCEKQMEFILLHGKPKQTDAMKAGSSRHAELEKEVVERVAIPIKSSEESWAVKLMNFIIGANQLLFEGLTRELPVKLGDPPWKMTVPGKPYHPCSSQNWALLIQLIQVGYQPSPSFFHTSFTKGRRHSRYTVVFESASQRTQMVASSGTHLSL</sequence>
<evidence type="ECO:0000256" key="1">
    <source>
        <dbReference type="ARBA" id="ARBA00009797"/>
    </source>
</evidence>
<dbReference type="GO" id="GO:0045145">
    <property type="term" value="F:single-stranded DNA 5'-3' DNA exonuclease activity"/>
    <property type="evidence" value="ECO:0007669"/>
    <property type="project" value="InterPro"/>
</dbReference>
<reference evidence="2" key="2">
    <citation type="submission" date="2023-06" db="EMBL/GenBank/DDBJ databases">
        <authorList>
            <person name="Ma L."/>
            <person name="Liu K.-W."/>
            <person name="Li Z."/>
            <person name="Hsiao Y.-Y."/>
            <person name="Qi Y."/>
            <person name="Fu T."/>
            <person name="Tang G."/>
            <person name="Zhang D."/>
            <person name="Sun W.-H."/>
            <person name="Liu D.-K."/>
            <person name="Li Y."/>
            <person name="Chen G.-Z."/>
            <person name="Liu X.-D."/>
            <person name="Liao X.-Y."/>
            <person name="Jiang Y.-T."/>
            <person name="Yu X."/>
            <person name="Hao Y."/>
            <person name="Huang J."/>
            <person name="Zhao X.-W."/>
            <person name="Ke S."/>
            <person name="Chen Y.-Y."/>
            <person name="Wu W.-L."/>
            <person name="Hsu J.-L."/>
            <person name="Lin Y.-F."/>
            <person name="Huang M.-D."/>
            <person name="Li C.-Y."/>
            <person name="Huang L."/>
            <person name="Wang Z.-W."/>
            <person name="Zhao X."/>
            <person name="Zhong W.-Y."/>
            <person name="Peng D.-H."/>
            <person name="Ahmad S."/>
            <person name="Lan S."/>
            <person name="Zhang J.-S."/>
            <person name="Tsai W.-C."/>
            <person name="Van De Peer Y."/>
            <person name="Liu Z.-J."/>
        </authorList>
    </citation>
    <scope>NUCLEOTIDE SEQUENCE</scope>
    <source>
        <strain evidence="2">CP</strain>
        <tissue evidence="2">Leaves</tissue>
    </source>
</reference>
<organism evidence="2 3">
    <name type="scientific">Acorus calamus</name>
    <name type="common">Sweet flag</name>
    <dbReference type="NCBI Taxonomy" id="4465"/>
    <lineage>
        <taxon>Eukaryota</taxon>
        <taxon>Viridiplantae</taxon>
        <taxon>Streptophyta</taxon>
        <taxon>Embryophyta</taxon>
        <taxon>Tracheophyta</taxon>
        <taxon>Spermatophyta</taxon>
        <taxon>Magnoliopsida</taxon>
        <taxon>Liliopsida</taxon>
        <taxon>Acoraceae</taxon>
        <taxon>Acorus</taxon>
    </lineage>
</organism>
<dbReference type="InterPro" id="IPR019190">
    <property type="entry name" value="EXOV"/>
</dbReference>
<dbReference type="Proteomes" id="UP001180020">
    <property type="component" value="Unassembled WGS sequence"/>
</dbReference>
<comment type="caution">
    <text evidence="2">The sequence shown here is derived from an EMBL/GenBank/DDBJ whole genome shotgun (WGS) entry which is preliminary data.</text>
</comment>
<dbReference type="Pfam" id="PF09810">
    <property type="entry name" value="Exo5"/>
    <property type="match status" value="1"/>
</dbReference>
<gene>
    <name evidence="2" type="ORF">QJS10_CPB21g01201</name>
</gene>
<evidence type="ECO:0000313" key="3">
    <source>
        <dbReference type="Proteomes" id="UP001180020"/>
    </source>
</evidence>
<dbReference type="PANTHER" id="PTHR14464">
    <property type="entry name" value="EXONUCLEASE V"/>
    <property type="match status" value="1"/>
</dbReference>
<comment type="similarity">
    <text evidence="1">Belongs to the EXO5 family.</text>
</comment>
<protein>
    <submittedName>
        <fullName evidence="2">Uncharacterized protein</fullName>
    </submittedName>
</protein>
<dbReference type="PANTHER" id="PTHR14464:SF4">
    <property type="entry name" value="EXONUCLEASE V"/>
    <property type="match status" value="1"/>
</dbReference>
<dbReference type="GO" id="GO:0005634">
    <property type="term" value="C:nucleus"/>
    <property type="evidence" value="ECO:0007669"/>
    <property type="project" value="TreeGrafter"/>
</dbReference>
<evidence type="ECO:0000313" key="2">
    <source>
        <dbReference type="EMBL" id="KAK1283111.1"/>
    </source>
</evidence>
<dbReference type="EMBL" id="JAUJYO010000021">
    <property type="protein sequence ID" value="KAK1283111.1"/>
    <property type="molecule type" value="Genomic_DNA"/>
</dbReference>
<keyword evidence="3" id="KW-1185">Reference proteome</keyword>
<proteinExistence type="inferred from homology"/>
<name>A0AAV9C3Y7_ACOCL</name>
<dbReference type="GO" id="GO:0036297">
    <property type="term" value="P:interstrand cross-link repair"/>
    <property type="evidence" value="ECO:0007669"/>
    <property type="project" value="TreeGrafter"/>
</dbReference>
<accession>A0AAV9C3Y7</accession>
<reference evidence="2" key="1">
    <citation type="journal article" date="2023" name="Nat. Commun.">
        <title>Diploid and tetraploid genomes of Acorus and the evolution of monocots.</title>
        <authorList>
            <person name="Ma L."/>
            <person name="Liu K.W."/>
            <person name="Li Z."/>
            <person name="Hsiao Y.Y."/>
            <person name="Qi Y."/>
            <person name="Fu T."/>
            <person name="Tang G.D."/>
            <person name="Zhang D."/>
            <person name="Sun W.H."/>
            <person name="Liu D.K."/>
            <person name="Li Y."/>
            <person name="Chen G.Z."/>
            <person name="Liu X.D."/>
            <person name="Liao X.Y."/>
            <person name="Jiang Y.T."/>
            <person name="Yu X."/>
            <person name="Hao Y."/>
            <person name="Huang J."/>
            <person name="Zhao X.W."/>
            <person name="Ke S."/>
            <person name="Chen Y.Y."/>
            <person name="Wu W.L."/>
            <person name="Hsu J.L."/>
            <person name="Lin Y.F."/>
            <person name="Huang M.D."/>
            <person name="Li C.Y."/>
            <person name="Huang L."/>
            <person name="Wang Z.W."/>
            <person name="Zhao X."/>
            <person name="Zhong W.Y."/>
            <person name="Peng D.H."/>
            <person name="Ahmad S."/>
            <person name="Lan S."/>
            <person name="Zhang J.S."/>
            <person name="Tsai W.C."/>
            <person name="Van de Peer Y."/>
            <person name="Liu Z.J."/>
        </authorList>
    </citation>
    <scope>NUCLEOTIDE SEQUENCE</scope>
    <source>
        <strain evidence="2">CP</strain>
    </source>
</reference>
<dbReference type="AlphaFoldDB" id="A0AAV9C3Y7"/>